<dbReference type="GeneID" id="78359784"/>
<keyword evidence="2" id="KW-1185">Reference proteome</keyword>
<gene>
    <name evidence="1" type="ORF">C1877_08790</name>
</gene>
<evidence type="ECO:0000313" key="1">
    <source>
        <dbReference type="EMBL" id="RDB64815.1"/>
    </source>
</evidence>
<name>A0A369M2Y3_9ACTN</name>
<evidence type="ECO:0000313" key="2">
    <source>
        <dbReference type="Proteomes" id="UP000254000"/>
    </source>
</evidence>
<proteinExistence type="predicted"/>
<sequence length="110" mass="12462">MVFCFAENLLSVICDQGFCQLFSKLDRKIMPQTPISSKGALPEPCRTRYSPRHRLHRRIRYLSRLVCAAASALHDADALHAVSALHAADVLCAPASSHRRRRGRVFARYR</sequence>
<dbReference type="Proteomes" id="UP000254000">
    <property type="component" value="Unassembled WGS sequence"/>
</dbReference>
<dbReference type="AlphaFoldDB" id="A0A369M2Y3"/>
<protein>
    <submittedName>
        <fullName evidence="1">Uncharacterized protein</fullName>
    </submittedName>
</protein>
<organism evidence="1 2">
    <name type="scientific">Gordonibacter pamelaeae</name>
    <dbReference type="NCBI Taxonomy" id="471189"/>
    <lineage>
        <taxon>Bacteria</taxon>
        <taxon>Bacillati</taxon>
        <taxon>Actinomycetota</taxon>
        <taxon>Coriobacteriia</taxon>
        <taxon>Eggerthellales</taxon>
        <taxon>Eggerthellaceae</taxon>
        <taxon>Gordonibacter</taxon>
    </lineage>
</organism>
<dbReference type="RefSeq" id="WP_114568970.1">
    <property type="nucleotide sequence ID" value="NZ_CABMMS010000005.1"/>
</dbReference>
<comment type="caution">
    <text evidence="1">The sequence shown here is derived from an EMBL/GenBank/DDBJ whole genome shotgun (WGS) entry which is preliminary data.</text>
</comment>
<accession>A0A369M2Y3</accession>
<dbReference type="EMBL" id="PPTS01000005">
    <property type="protein sequence ID" value="RDB64815.1"/>
    <property type="molecule type" value="Genomic_DNA"/>
</dbReference>
<reference evidence="1 2" key="1">
    <citation type="journal article" date="2018" name="Elife">
        <title>Discovery and characterization of a prevalent human gut bacterial enzyme sufficient for the inactivation of a family of plant toxins.</title>
        <authorList>
            <person name="Koppel N."/>
            <person name="Bisanz J.E."/>
            <person name="Pandelia M.E."/>
            <person name="Turnbaugh P.J."/>
            <person name="Balskus E.P."/>
        </authorList>
    </citation>
    <scope>NUCLEOTIDE SEQUENCE [LARGE SCALE GENOMIC DNA]</scope>
    <source>
        <strain evidence="1 2">3C</strain>
    </source>
</reference>